<evidence type="ECO:0000313" key="1">
    <source>
        <dbReference type="EMBL" id="KAL3613553.1"/>
    </source>
</evidence>
<dbReference type="EMBL" id="JAVIJP010000113">
    <property type="protein sequence ID" value="KAL3613553.1"/>
    <property type="molecule type" value="Genomic_DNA"/>
</dbReference>
<dbReference type="PANTHER" id="PTHR18898">
    <property type="entry name" value="NUCLEOPROTEIN TPR-RELATED"/>
    <property type="match status" value="1"/>
</dbReference>
<proteinExistence type="predicted"/>
<name>A0ABD3B886_9LAMI</name>
<accession>A0ABD3B886</accession>
<organism evidence="1 2">
    <name type="scientific">Castilleja foliolosa</name>
    <dbReference type="NCBI Taxonomy" id="1961234"/>
    <lineage>
        <taxon>Eukaryota</taxon>
        <taxon>Viridiplantae</taxon>
        <taxon>Streptophyta</taxon>
        <taxon>Embryophyta</taxon>
        <taxon>Tracheophyta</taxon>
        <taxon>Spermatophyta</taxon>
        <taxon>Magnoliopsida</taxon>
        <taxon>eudicotyledons</taxon>
        <taxon>Gunneridae</taxon>
        <taxon>Pentapetalae</taxon>
        <taxon>asterids</taxon>
        <taxon>lamiids</taxon>
        <taxon>Lamiales</taxon>
        <taxon>Orobanchaceae</taxon>
        <taxon>Pedicularideae</taxon>
        <taxon>Castillejinae</taxon>
        <taxon>Castilleja</taxon>
    </lineage>
</organism>
<reference evidence="2" key="1">
    <citation type="journal article" date="2024" name="IScience">
        <title>Strigolactones Initiate the Formation of Haustorium-like Structures in Castilleja.</title>
        <authorList>
            <person name="Buerger M."/>
            <person name="Peterson D."/>
            <person name="Chory J."/>
        </authorList>
    </citation>
    <scope>NUCLEOTIDE SEQUENCE [LARGE SCALE GENOMIC DNA]</scope>
</reference>
<protein>
    <submittedName>
        <fullName evidence="1">Uncharacterized protein</fullName>
    </submittedName>
</protein>
<dbReference type="AlphaFoldDB" id="A0ABD3B886"/>
<evidence type="ECO:0000313" key="2">
    <source>
        <dbReference type="Proteomes" id="UP001632038"/>
    </source>
</evidence>
<dbReference type="PANTHER" id="PTHR18898:SF2">
    <property type="entry name" value="NUCLEOPROTEIN TPR"/>
    <property type="match status" value="1"/>
</dbReference>
<sequence length="73" mass="8420">MKVSILKHEKKILPNSEKRASDEVLILSERVHRLQASLDTIQSTEEVREEELQLALFRISCGQNLVLDRFTSV</sequence>
<dbReference type="Proteomes" id="UP001632038">
    <property type="component" value="Unassembled WGS sequence"/>
</dbReference>
<keyword evidence="2" id="KW-1185">Reference proteome</keyword>
<comment type="caution">
    <text evidence="1">The sequence shown here is derived from an EMBL/GenBank/DDBJ whole genome shotgun (WGS) entry which is preliminary data.</text>
</comment>
<gene>
    <name evidence="1" type="ORF">CASFOL_042587</name>
</gene>